<evidence type="ECO:0000313" key="3">
    <source>
        <dbReference type="Proteomes" id="UP000007431"/>
    </source>
</evidence>
<dbReference type="AlphaFoldDB" id="D8Q819"/>
<sequence>MVRPPPPPCVPFQLQAPPQSQAPVGLLPAWTAAPVPSPSPRSPVWSESPSLQEEQDQDVFSSSFDFPLRSACTDDGAPPCSYAFPTRPETPPSIPRRLSLPETPARARALSSPYAVSPRVTRRRVERLHLFSAESP</sequence>
<keyword evidence="3" id="KW-1185">Reference proteome</keyword>
<dbReference type="InParanoid" id="D8Q819"/>
<dbReference type="KEGG" id="scm:SCHCO_02668628"/>
<dbReference type="VEuPathDB" id="FungiDB:SCHCODRAFT_02668628"/>
<protein>
    <submittedName>
        <fullName evidence="2">Expressed protein</fullName>
    </submittedName>
</protein>
<gene>
    <name evidence="2" type="ORF">SCHCODRAFT_85414</name>
</gene>
<feature type="compositionally biased region" description="Pro residues" evidence="1">
    <location>
        <begin position="1"/>
        <end position="10"/>
    </location>
</feature>
<dbReference type="RefSeq" id="XP_003031433.1">
    <property type="nucleotide sequence ID" value="XM_003031387.1"/>
</dbReference>
<accession>D8Q819</accession>
<dbReference type="GeneID" id="9587634"/>
<feature type="region of interest" description="Disordered" evidence="1">
    <location>
        <begin position="1"/>
        <end position="60"/>
    </location>
</feature>
<name>D8Q819_SCHCM</name>
<feature type="region of interest" description="Disordered" evidence="1">
    <location>
        <begin position="77"/>
        <end position="116"/>
    </location>
</feature>
<dbReference type="OrthoDB" id="10360069at2759"/>
<proteinExistence type="predicted"/>
<reference evidence="2 3" key="1">
    <citation type="journal article" date="2010" name="Nat. Biotechnol.">
        <title>Genome sequence of the model mushroom Schizophyllum commune.</title>
        <authorList>
            <person name="Ohm R.A."/>
            <person name="de Jong J.F."/>
            <person name="Lugones L.G."/>
            <person name="Aerts A."/>
            <person name="Kothe E."/>
            <person name="Stajich J.E."/>
            <person name="de Vries R.P."/>
            <person name="Record E."/>
            <person name="Levasseur A."/>
            <person name="Baker S.E."/>
            <person name="Bartholomew K.A."/>
            <person name="Coutinho P.M."/>
            <person name="Erdmann S."/>
            <person name="Fowler T.J."/>
            <person name="Gathman A.C."/>
            <person name="Lombard V."/>
            <person name="Henrissat B."/>
            <person name="Knabe N."/>
            <person name="Kuees U."/>
            <person name="Lilly W.W."/>
            <person name="Lindquist E."/>
            <person name="Lucas S."/>
            <person name="Magnuson J.K."/>
            <person name="Piumi F."/>
            <person name="Raudaskoski M."/>
            <person name="Salamov A."/>
            <person name="Schmutz J."/>
            <person name="Schwarze F.W.M.R."/>
            <person name="vanKuyk P.A."/>
            <person name="Horton J.S."/>
            <person name="Grigoriev I.V."/>
            <person name="Woesten H.A.B."/>
        </authorList>
    </citation>
    <scope>NUCLEOTIDE SEQUENCE [LARGE SCALE GENOMIC DNA]</scope>
    <source>
        <strain evidence="3">H4-8 / FGSC 9210</strain>
    </source>
</reference>
<evidence type="ECO:0000313" key="2">
    <source>
        <dbReference type="EMBL" id="EFI96530.1"/>
    </source>
</evidence>
<organism evidence="3">
    <name type="scientific">Schizophyllum commune (strain H4-8 / FGSC 9210)</name>
    <name type="common">Split gill fungus</name>
    <dbReference type="NCBI Taxonomy" id="578458"/>
    <lineage>
        <taxon>Eukaryota</taxon>
        <taxon>Fungi</taxon>
        <taxon>Dikarya</taxon>
        <taxon>Basidiomycota</taxon>
        <taxon>Agaricomycotina</taxon>
        <taxon>Agaricomycetes</taxon>
        <taxon>Agaricomycetidae</taxon>
        <taxon>Agaricales</taxon>
        <taxon>Schizophyllaceae</taxon>
        <taxon>Schizophyllum</taxon>
    </lineage>
</organism>
<evidence type="ECO:0000256" key="1">
    <source>
        <dbReference type="SAM" id="MobiDB-lite"/>
    </source>
</evidence>
<dbReference type="Proteomes" id="UP000007431">
    <property type="component" value="Unassembled WGS sequence"/>
</dbReference>
<dbReference type="HOGENOM" id="CLU_1876620_0_0_1"/>
<dbReference type="EMBL" id="GL377307">
    <property type="protein sequence ID" value="EFI96530.1"/>
    <property type="molecule type" value="Genomic_DNA"/>
</dbReference>